<dbReference type="Gene3D" id="3.40.20.10">
    <property type="entry name" value="Severin"/>
    <property type="match status" value="3"/>
</dbReference>
<evidence type="ECO:0000313" key="3">
    <source>
        <dbReference type="Proteomes" id="UP000789759"/>
    </source>
</evidence>
<dbReference type="AlphaFoldDB" id="A0A9N8Z457"/>
<organism evidence="2 3">
    <name type="scientific">Cetraspora pellucida</name>
    <dbReference type="NCBI Taxonomy" id="1433469"/>
    <lineage>
        <taxon>Eukaryota</taxon>
        <taxon>Fungi</taxon>
        <taxon>Fungi incertae sedis</taxon>
        <taxon>Mucoromycota</taxon>
        <taxon>Glomeromycotina</taxon>
        <taxon>Glomeromycetes</taxon>
        <taxon>Diversisporales</taxon>
        <taxon>Gigasporaceae</taxon>
        <taxon>Cetraspora</taxon>
    </lineage>
</organism>
<feature type="domain" description="Gelsolin-like" evidence="1">
    <location>
        <begin position="99"/>
        <end position="146"/>
    </location>
</feature>
<dbReference type="OrthoDB" id="6375767at2759"/>
<dbReference type="PANTHER" id="PTHR11977:SF130">
    <property type="entry name" value="SEVERIN"/>
    <property type="match status" value="1"/>
</dbReference>
<dbReference type="InterPro" id="IPR029006">
    <property type="entry name" value="ADF-H/Gelsolin-like_dom_sf"/>
</dbReference>
<feature type="domain" description="Gelsolin-like" evidence="1">
    <location>
        <begin position="187"/>
        <end position="252"/>
    </location>
</feature>
<dbReference type="PRINTS" id="PR00597">
    <property type="entry name" value="GELSOLIN"/>
</dbReference>
<feature type="domain" description="Gelsolin-like" evidence="1">
    <location>
        <begin position="298"/>
        <end position="371"/>
    </location>
</feature>
<dbReference type="Pfam" id="PF00626">
    <property type="entry name" value="Gelsolin"/>
    <property type="match status" value="3"/>
</dbReference>
<evidence type="ECO:0000313" key="2">
    <source>
        <dbReference type="EMBL" id="CAG8467618.1"/>
    </source>
</evidence>
<evidence type="ECO:0000259" key="1">
    <source>
        <dbReference type="Pfam" id="PF00626"/>
    </source>
</evidence>
<sequence>MQRQPKWSKLLNNSQLLIIQTSSNSLICSVLLDIADTNVANFGSKIEKDAHYQAGAKEQAWADPKTKVGIEPLVQQYTYIDKLFQSYKKNKNTEALSHDIHFWLGLESSQDEVGTAAYKTVELDDFLGTSPVQHREVQDSESSLFLSYFKKFHVEEGGVDTGFKHLSPNEYRHRLLKVKLIGRTIVIREVPKDYKSLNSGDVFVLDVGTTLYQLNGKNSQGVEKVKAAEFCQATVSDRKGLANIVVIDEGDREMNKFWEALGSEGPIKPASEDTGADISGTPKKLFRVSDASGTLKFTEETTGTIKISHFDTKDVFVFDVGHEVFVWIGLQSTIMEKKYSLQHAQEYIKKYNRPLFTPITRIMEGGENDVFTQCLDV</sequence>
<protein>
    <submittedName>
        <fullName evidence="2">6223_t:CDS:1</fullName>
    </submittedName>
</protein>
<name>A0A9N8Z457_9GLOM</name>
<dbReference type="GO" id="GO:0015629">
    <property type="term" value="C:actin cytoskeleton"/>
    <property type="evidence" value="ECO:0007669"/>
    <property type="project" value="TreeGrafter"/>
</dbReference>
<dbReference type="GO" id="GO:0005737">
    <property type="term" value="C:cytoplasm"/>
    <property type="evidence" value="ECO:0007669"/>
    <property type="project" value="TreeGrafter"/>
</dbReference>
<dbReference type="PANTHER" id="PTHR11977">
    <property type="entry name" value="VILLIN"/>
    <property type="match status" value="1"/>
</dbReference>
<gene>
    <name evidence="2" type="ORF">CPELLU_LOCUS918</name>
</gene>
<reference evidence="2" key="1">
    <citation type="submission" date="2021-06" db="EMBL/GenBank/DDBJ databases">
        <authorList>
            <person name="Kallberg Y."/>
            <person name="Tangrot J."/>
            <person name="Rosling A."/>
        </authorList>
    </citation>
    <scope>NUCLEOTIDE SEQUENCE</scope>
    <source>
        <strain evidence="2">FL966</strain>
    </source>
</reference>
<dbReference type="EMBL" id="CAJVQA010000307">
    <property type="protein sequence ID" value="CAG8467618.1"/>
    <property type="molecule type" value="Genomic_DNA"/>
</dbReference>
<comment type="caution">
    <text evidence="2">The sequence shown here is derived from an EMBL/GenBank/DDBJ whole genome shotgun (WGS) entry which is preliminary data.</text>
</comment>
<dbReference type="GO" id="GO:0051015">
    <property type="term" value="F:actin filament binding"/>
    <property type="evidence" value="ECO:0007669"/>
    <property type="project" value="InterPro"/>
</dbReference>
<proteinExistence type="predicted"/>
<keyword evidence="3" id="KW-1185">Reference proteome</keyword>
<accession>A0A9N8Z457</accession>
<dbReference type="InterPro" id="IPR007123">
    <property type="entry name" value="Gelsolin-like_dom"/>
</dbReference>
<dbReference type="InterPro" id="IPR007122">
    <property type="entry name" value="Villin/Gelsolin"/>
</dbReference>
<dbReference type="SMART" id="SM00262">
    <property type="entry name" value="GEL"/>
    <property type="match status" value="3"/>
</dbReference>
<dbReference type="Proteomes" id="UP000789759">
    <property type="component" value="Unassembled WGS sequence"/>
</dbReference>
<dbReference type="CDD" id="cd11292">
    <property type="entry name" value="gelsolin_S3_like"/>
    <property type="match status" value="1"/>
</dbReference>
<dbReference type="SUPFAM" id="SSF55753">
    <property type="entry name" value="Actin depolymerizing proteins"/>
    <property type="match status" value="3"/>
</dbReference>
<dbReference type="GO" id="GO:0008154">
    <property type="term" value="P:actin polymerization or depolymerization"/>
    <property type="evidence" value="ECO:0007669"/>
    <property type="project" value="TreeGrafter"/>
</dbReference>